<organism evidence="8 9">
    <name type="scientific">Dactylosporangium salmoneum</name>
    <dbReference type="NCBI Taxonomy" id="53361"/>
    <lineage>
        <taxon>Bacteria</taxon>
        <taxon>Bacillati</taxon>
        <taxon>Actinomycetota</taxon>
        <taxon>Actinomycetes</taxon>
        <taxon>Micromonosporales</taxon>
        <taxon>Micromonosporaceae</taxon>
        <taxon>Dactylosporangium</taxon>
    </lineage>
</organism>
<proteinExistence type="predicted"/>
<dbReference type="InterPro" id="IPR003594">
    <property type="entry name" value="HATPase_dom"/>
</dbReference>
<reference evidence="9" key="1">
    <citation type="journal article" date="2019" name="Int. J. Syst. Evol. Microbiol.">
        <title>The Global Catalogue of Microorganisms (GCM) 10K type strain sequencing project: providing services to taxonomists for standard genome sequencing and annotation.</title>
        <authorList>
            <consortium name="The Broad Institute Genomics Platform"/>
            <consortium name="The Broad Institute Genome Sequencing Center for Infectious Disease"/>
            <person name="Wu L."/>
            <person name="Ma J."/>
        </authorList>
    </citation>
    <scope>NUCLEOTIDE SEQUENCE [LARGE SCALE GENOMIC DNA]</scope>
    <source>
        <strain evidence="9">JCM 3272</strain>
    </source>
</reference>
<dbReference type="CDD" id="cd00075">
    <property type="entry name" value="HATPase"/>
    <property type="match status" value="1"/>
</dbReference>
<dbReference type="Pfam" id="PF08376">
    <property type="entry name" value="NIT"/>
    <property type="match status" value="1"/>
</dbReference>
<keyword evidence="9" id="KW-1185">Reference proteome</keyword>
<evidence type="ECO:0000313" key="8">
    <source>
        <dbReference type="EMBL" id="GAA2354611.1"/>
    </source>
</evidence>
<evidence type="ECO:0000259" key="7">
    <source>
        <dbReference type="SMART" id="SM00387"/>
    </source>
</evidence>
<comment type="catalytic activity">
    <reaction evidence="1">
        <text>ATP + protein L-histidine = ADP + protein N-phospho-L-histidine.</text>
        <dbReference type="EC" id="2.7.13.3"/>
    </reaction>
</comment>
<evidence type="ECO:0000256" key="1">
    <source>
        <dbReference type="ARBA" id="ARBA00000085"/>
    </source>
</evidence>
<dbReference type="Proteomes" id="UP001501444">
    <property type="component" value="Unassembled WGS sequence"/>
</dbReference>
<dbReference type="EMBL" id="BAAARV010000033">
    <property type="protein sequence ID" value="GAA2354611.1"/>
    <property type="molecule type" value="Genomic_DNA"/>
</dbReference>
<sequence>MIDPAPDRPVAVKIGLALLVPLLGLLGLAGVGAHAYAGEGRTVRDLRVAIAAGIAADRAAGELSEERRAAAELLLTGTDADRAALDEQAAATDTAVLALRAAAGPAGLLAPELSAGLDDLRPLRARAAAGMQEEAAGEYLMQYTQIVSDLVRLRQAVAGRPGPESVLTAVRASGWLAVAREELAQIQLLDLRGADTPARREDLAAHRAAHLDAMRRFADATTPALRERLAQVPSGVGGDAQPALDALADLAADAGADELARADAARVRMDGILLGGLGIVLALAIVSVVLAALVARAPRARRRRAAPPGVDEGPVITVTAAPPVGEPALISVARRSERLAETLVQHLDAAERDEADPERLAQLFAFDHLATLIRHDNQSLLVLAGAGGTPGRREPVSLVDLLRAAQSRIEEYPRIEYSIIAPDLLVVPEAVDDVIHLVAELFDNATRNGPPDRPVLVEGRPEAQGAVIEIADRGPGLSPSRLAELNASLHAGGGRIGARRTGLAVVARLAARHGLGVTLQPPPTGSGVRVLVRLPPALVLRLPPPPPGAPVRRPVPQLLERSQALPGAEPVDVPHPRSTLAPVVVAPVPTPDGPTVDIEPEAVRDLLDSYQQAPADQVAAVTNLEGRPSA</sequence>
<keyword evidence="5" id="KW-0418">Kinase</keyword>
<keyword evidence="6" id="KW-1133">Transmembrane helix</keyword>
<accession>A0ABP5TL80</accession>
<dbReference type="SMART" id="SM00387">
    <property type="entry name" value="HATPase_c"/>
    <property type="match status" value="1"/>
</dbReference>
<dbReference type="RefSeq" id="WP_344614584.1">
    <property type="nucleotide sequence ID" value="NZ_BAAARV010000033.1"/>
</dbReference>
<dbReference type="PANTHER" id="PTHR45436:SF5">
    <property type="entry name" value="SENSOR HISTIDINE KINASE TRCS"/>
    <property type="match status" value="1"/>
</dbReference>
<dbReference type="EC" id="2.7.13.3" evidence="2"/>
<comment type="caution">
    <text evidence="8">The sequence shown here is derived from an EMBL/GenBank/DDBJ whole genome shotgun (WGS) entry which is preliminary data.</text>
</comment>
<keyword evidence="4" id="KW-0808">Transferase</keyword>
<dbReference type="InterPro" id="IPR050428">
    <property type="entry name" value="TCS_sensor_his_kinase"/>
</dbReference>
<evidence type="ECO:0000256" key="3">
    <source>
        <dbReference type="ARBA" id="ARBA00022553"/>
    </source>
</evidence>
<name>A0ABP5TL80_9ACTN</name>
<dbReference type="PANTHER" id="PTHR45436">
    <property type="entry name" value="SENSOR HISTIDINE KINASE YKOH"/>
    <property type="match status" value="1"/>
</dbReference>
<evidence type="ECO:0000313" key="9">
    <source>
        <dbReference type="Proteomes" id="UP001501444"/>
    </source>
</evidence>
<feature type="transmembrane region" description="Helical" evidence="6">
    <location>
        <begin position="272"/>
        <end position="295"/>
    </location>
</feature>
<dbReference type="InterPro" id="IPR013587">
    <property type="entry name" value="Nitrate/nitrite_sensing"/>
</dbReference>
<dbReference type="Pfam" id="PF02518">
    <property type="entry name" value="HATPase_c"/>
    <property type="match status" value="1"/>
</dbReference>
<evidence type="ECO:0000256" key="4">
    <source>
        <dbReference type="ARBA" id="ARBA00022679"/>
    </source>
</evidence>
<dbReference type="InterPro" id="IPR036890">
    <property type="entry name" value="HATPase_C_sf"/>
</dbReference>
<evidence type="ECO:0000256" key="2">
    <source>
        <dbReference type="ARBA" id="ARBA00012438"/>
    </source>
</evidence>
<protein>
    <recommendedName>
        <fullName evidence="2">histidine kinase</fullName>
        <ecNumber evidence="2">2.7.13.3</ecNumber>
    </recommendedName>
</protein>
<gene>
    <name evidence="8" type="ORF">GCM10010170_046780</name>
</gene>
<keyword evidence="6" id="KW-0812">Transmembrane</keyword>
<evidence type="ECO:0000256" key="6">
    <source>
        <dbReference type="SAM" id="Phobius"/>
    </source>
</evidence>
<dbReference type="Gene3D" id="3.30.565.10">
    <property type="entry name" value="Histidine kinase-like ATPase, C-terminal domain"/>
    <property type="match status" value="1"/>
</dbReference>
<evidence type="ECO:0000256" key="5">
    <source>
        <dbReference type="ARBA" id="ARBA00022777"/>
    </source>
</evidence>
<dbReference type="SUPFAM" id="SSF55874">
    <property type="entry name" value="ATPase domain of HSP90 chaperone/DNA topoisomerase II/histidine kinase"/>
    <property type="match status" value="1"/>
</dbReference>
<keyword evidence="3" id="KW-0597">Phosphoprotein</keyword>
<keyword evidence="6" id="KW-0472">Membrane</keyword>
<feature type="domain" description="Histidine kinase/HSP90-like ATPase" evidence="7">
    <location>
        <begin position="429"/>
        <end position="538"/>
    </location>
</feature>